<keyword evidence="9 14" id="KW-0540">Nuclease</keyword>
<dbReference type="EMBL" id="PEZZ01000015">
    <property type="protein sequence ID" value="PIS05238.1"/>
    <property type="molecule type" value="Genomic_DNA"/>
</dbReference>
<dbReference type="PANTHER" id="PTHR10954:SF18">
    <property type="entry name" value="RIBONUCLEASE HII"/>
    <property type="match status" value="1"/>
</dbReference>
<dbReference type="GO" id="GO:0004523">
    <property type="term" value="F:RNA-DNA hybrid ribonuclease activity"/>
    <property type="evidence" value="ECO:0007669"/>
    <property type="project" value="UniProtKB-UniRule"/>
</dbReference>
<evidence type="ECO:0000256" key="7">
    <source>
        <dbReference type="ARBA" id="ARBA00019179"/>
    </source>
</evidence>
<evidence type="ECO:0000256" key="4">
    <source>
        <dbReference type="ARBA" id="ARBA00004496"/>
    </source>
</evidence>
<dbReference type="GO" id="GO:0005737">
    <property type="term" value="C:cytoplasm"/>
    <property type="evidence" value="ECO:0007669"/>
    <property type="project" value="UniProtKB-SubCell"/>
</dbReference>
<dbReference type="Gene3D" id="3.30.420.10">
    <property type="entry name" value="Ribonuclease H-like superfamily/Ribonuclease H"/>
    <property type="match status" value="1"/>
</dbReference>
<dbReference type="PROSITE" id="PS51975">
    <property type="entry name" value="RNASE_H_2"/>
    <property type="match status" value="1"/>
</dbReference>
<dbReference type="GO" id="GO:0003723">
    <property type="term" value="F:RNA binding"/>
    <property type="evidence" value="ECO:0007669"/>
    <property type="project" value="UniProtKB-UniRule"/>
</dbReference>
<dbReference type="Proteomes" id="UP000230935">
    <property type="component" value="Unassembled WGS sequence"/>
</dbReference>
<keyword evidence="10 14" id="KW-0479">Metal-binding</keyword>
<accession>A0A2H0W1L3</accession>
<evidence type="ECO:0000256" key="6">
    <source>
        <dbReference type="ARBA" id="ARBA00012180"/>
    </source>
</evidence>
<sequence length="232" mass="26322">MFPLVIIKVQTTYQHSINISIYFVVNTPTKVEKQFWQKGLNLVAGLDEAGRGAWAGPLVAAAVIFPINIRRPTKTYKIFIRDSKLLNQKQREKAFQWIIENCSSYGIGVVSEKVIDHLGLTKSGQLVFERALQNLSIIPEHVLVDAYKLQDDISHTAIIHGDRKVFSISAASIVAKVARDKLMLEHDQEYGEYGFSSHMGYGTRLHQSRLKKFGPCALHRFSFRPIHQLMSK</sequence>
<name>A0A2H0W1L3_9BACT</name>
<dbReference type="InterPro" id="IPR022898">
    <property type="entry name" value="RNase_HII"/>
</dbReference>
<proteinExistence type="inferred from homology"/>
<evidence type="ECO:0000256" key="2">
    <source>
        <dbReference type="ARBA" id="ARBA00001946"/>
    </source>
</evidence>
<comment type="catalytic activity">
    <reaction evidence="1 14 15 16">
        <text>Endonucleolytic cleavage to 5'-phosphomonoester.</text>
        <dbReference type="EC" id="3.1.26.4"/>
    </reaction>
</comment>
<protein>
    <recommendedName>
        <fullName evidence="7 14">Ribonuclease HII</fullName>
        <shortName evidence="14">RNase HII</shortName>
        <ecNumber evidence="6 14">3.1.26.4</ecNumber>
    </recommendedName>
</protein>
<dbReference type="InterPro" id="IPR024567">
    <property type="entry name" value="RNase_HII/HIII_dom"/>
</dbReference>
<evidence type="ECO:0000256" key="13">
    <source>
        <dbReference type="ARBA" id="ARBA00023211"/>
    </source>
</evidence>
<dbReference type="GO" id="GO:0006298">
    <property type="term" value="P:mismatch repair"/>
    <property type="evidence" value="ECO:0007669"/>
    <property type="project" value="TreeGrafter"/>
</dbReference>
<dbReference type="Pfam" id="PF01351">
    <property type="entry name" value="RNase_HII"/>
    <property type="match status" value="1"/>
</dbReference>
<evidence type="ECO:0000256" key="14">
    <source>
        <dbReference type="HAMAP-Rule" id="MF_00052"/>
    </source>
</evidence>
<keyword evidence="8 14" id="KW-0963">Cytoplasm</keyword>
<evidence type="ECO:0000313" key="18">
    <source>
        <dbReference type="EMBL" id="PIS05238.1"/>
    </source>
</evidence>
<comment type="cofactor">
    <cofactor evidence="2">
        <name>Mg(2+)</name>
        <dbReference type="ChEBI" id="CHEBI:18420"/>
    </cofactor>
</comment>
<feature type="binding site" evidence="14 15">
    <location>
        <position position="47"/>
    </location>
    <ligand>
        <name>a divalent metal cation</name>
        <dbReference type="ChEBI" id="CHEBI:60240"/>
    </ligand>
</feature>
<dbReference type="PANTHER" id="PTHR10954">
    <property type="entry name" value="RIBONUCLEASE H2 SUBUNIT A"/>
    <property type="match status" value="1"/>
</dbReference>
<dbReference type="InterPro" id="IPR012337">
    <property type="entry name" value="RNaseH-like_sf"/>
</dbReference>
<dbReference type="NCBIfam" id="NF000595">
    <property type="entry name" value="PRK00015.1-3"/>
    <property type="match status" value="1"/>
</dbReference>
<comment type="similarity">
    <text evidence="5 14 16">Belongs to the RNase HII family.</text>
</comment>
<dbReference type="InterPro" id="IPR001352">
    <property type="entry name" value="RNase_HII/HIII"/>
</dbReference>
<feature type="binding site" evidence="14 15">
    <location>
        <position position="48"/>
    </location>
    <ligand>
        <name>a divalent metal cation</name>
        <dbReference type="ChEBI" id="CHEBI:60240"/>
    </ligand>
</feature>
<evidence type="ECO:0000256" key="16">
    <source>
        <dbReference type="RuleBase" id="RU003515"/>
    </source>
</evidence>
<comment type="caution">
    <text evidence="18">The sequence shown here is derived from an EMBL/GenBank/DDBJ whole genome shotgun (WGS) entry which is preliminary data.</text>
</comment>
<dbReference type="HAMAP" id="MF_00052_B">
    <property type="entry name" value="RNase_HII_B"/>
    <property type="match status" value="1"/>
</dbReference>
<evidence type="ECO:0000256" key="10">
    <source>
        <dbReference type="ARBA" id="ARBA00022723"/>
    </source>
</evidence>
<gene>
    <name evidence="14" type="primary">rnhB</name>
    <name evidence="18" type="ORF">COT81_02130</name>
</gene>
<evidence type="ECO:0000256" key="15">
    <source>
        <dbReference type="PROSITE-ProRule" id="PRU01319"/>
    </source>
</evidence>
<evidence type="ECO:0000313" key="19">
    <source>
        <dbReference type="Proteomes" id="UP000230935"/>
    </source>
</evidence>
<feature type="domain" description="RNase H type-2" evidence="17">
    <location>
        <begin position="41"/>
        <end position="232"/>
    </location>
</feature>
<comment type="cofactor">
    <cofactor evidence="14 15">
        <name>Mn(2+)</name>
        <dbReference type="ChEBI" id="CHEBI:29035"/>
    </cofactor>
    <cofactor evidence="14 15">
        <name>Mg(2+)</name>
        <dbReference type="ChEBI" id="CHEBI:18420"/>
    </cofactor>
    <text evidence="14 15">Manganese or magnesium. Binds 1 divalent metal ion per monomer in the absence of substrate. May bind a second metal ion after substrate binding.</text>
</comment>
<evidence type="ECO:0000256" key="11">
    <source>
        <dbReference type="ARBA" id="ARBA00022759"/>
    </source>
</evidence>
<organism evidence="18 19">
    <name type="scientific">Candidatus Buchananbacteria bacterium CG10_big_fil_rev_8_21_14_0_10_42_9</name>
    <dbReference type="NCBI Taxonomy" id="1974526"/>
    <lineage>
        <taxon>Bacteria</taxon>
        <taxon>Candidatus Buchananiibacteriota</taxon>
    </lineage>
</organism>
<dbReference type="EC" id="3.1.26.4" evidence="6 14"/>
<comment type="subcellular location">
    <subcellularLocation>
        <location evidence="4 14">Cytoplasm</location>
    </subcellularLocation>
</comment>
<dbReference type="CDD" id="cd07182">
    <property type="entry name" value="RNase_HII_bacteria_HII_like"/>
    <property type="match status" value="1"/>
</dbReference>
<evidence type="ECO:0000259" key="17">
    <source>
        <dbReference type="PROSITE" id="PS51975"/>
    </source>
</evidence>
<evidence type="ECO:0000256" key="9">
    <source>
        <dbReference type="ARBA" id="ARBA00022722"/>
    </source>
</evidence>
<dbReference type="GO" id="GO:0032299">
    <property type="term" value="C:ribonuclease H2 complex"/>
    <property type="evidence" value="ECO:0007669"/>
    <property type="project" value="TreeGrafter"/>
</dbReference>
<dbReference type="GO" id="GO:0030145">
    <property type="term" value="F:manganese ion binding"/>
    <property type="evidence" value="ECO:0007669"/>
    <property type="project" value="UniProtKB-UniRule"/>
</dbReference>
<dbReference type="InterPro" id="IPR036397">
    <property type="entry name" value="RNaseH_sf"/>
</dbReference>
<evidence type="ECO:0000256" key="5">
    <source>
        <dbReference type="ARBA" id="ARBA00007383"/>
    </source>
</evidence>
<dbReference type="GO" id="GO:0043137">
    <property type="term" value="P:DNA replication, removal of RNA primer"/>
    <property type="evidence" value="ECO:0007669"/>
    <property type="project" value="TreeGrafter"/>
</dbReference>
<keyword evidence="12 14" id="KW-0378">Hydrolase</keyword>
<feature type="binding site" evidence="14 15">
    <location>
        <position position="145"/>
    </location>
    <ligand>
        <name>a divalent metal cation</name>
        <dbReference type="ChEBI" id="CHEBI:60240"/>
    </ligand>
</feature>
<comment type="function">
    <text evidence="3 14 16">Endonuclease that specifically degrades the RNA of RNA-DNA hybrids.</text>
</comment>
<keyword evidence="13 14" id="KW-0464">Manganese</keyword>
<keyword evidence="11 14" id="KW-0255">Endonuclease</keyword>
<evidence type="ECO:0000256" key="3">
    <source>
        <dbReference type="ARBA" id="ARBA00004065"/>
    </source>
</evidence>
<dbReference type="SUPFAM" id="SSF53098">
    <property type="entry name" value="Ribonuclease H-like"/>
    <property type="match status" value="1"/>
</dbReference>
<dbReference type="AlphaFoldDB" id="A0A2H0W1L3"/>
<evidence type="ECO:0000256" key="8">
    <source>
        <dbReference type="ARBA" id="ARBA00022490"/>
    </source>
</evidence>
<reference evidence="19" key="1">
    <citation type="submission" date="2017-09" db="EMBL/GenBank/DDBJ databases">
        <title>Depth-based differentiation of microbial function through sediment-hosted aquifers and enrichment of novel symbionts in the deep terrestrial subsurface.</title>
        <authorList>
            <person name="Probst A.J."/>
            <person name="Ladd B."/>
            <person name="Jarett J.K."/>
            <person name="Geller-Mcgrath D.E."/>
            <person name="Sieber C.M.K."/>
            <person name="Emerson J.B."/>
            <person name="Anantharaman K."/>
            <person name="Thomas B.C."/>
            <person name="Malmstrom R."/>
            <person name="Stieglmeier M."/>
            <person name="Klingl A."/>
            <person name="Woyke T."/>
            <person name="Ryan C.M."/>
            <person name="Banfield J.F."/>
        </authorList>
    </citation>
    <scope>NUCLEOTIDE SEQUENCE [LARGE SCALE GENOMIC DNA]</scope>
</reference>
<evidence type="ECO:0000256" key="12">
    <source>
        <dbReference type="ARBA" id="ARBA00022801"/>
    </source>
</evidence>
<evidence type="ECO:0000256" key="1">
    <source>
        <dbReference type="ARBA" id="ARBA00000077"/>
    </source>
</evidence>